<dbReference type="Proteomes" id="UP001174908">
    <property type="component" value="Unassembled WGS sequence"/>
</dbReference>
<evidence type="ECO:0000313" key="2">
    <source>
        <dbReference type="EMBL" id="MDM0045708.1"/>
    </source>
</evidence>
<reference evidence="2" key="1">
    <citation type="submission" date="2023-06" db="EMBL/GenBank/DDBJ databases">
        <authorList>
            <person name="Jiang Y."/>
            <person name="Liu Q."/>
        </authorList>
    </citation>
    <scope>NUCLEOTIDE SEQUENCE</scope>
    <source>
        <strain evidence="2">CGMCC 1.12089</strain>
    </source>
</reference>
<evidence type="ECO:0000313" key="3">
    <source>
        <dbReference type="Proteomes" id="UP001174908"/>
    </source>
</evidence>
<dbReference type="InterPro" id="IPR036938">
    <property type="entry name" value="PAP2/HPO_sf"/>
</dbReference>
<dbReference type="EMBL" id="JASZYV010000003">
    <property type="protein sequence ID" value="MDM0045708.1"/>
    <property type="molecule type" value="Genomic_DNA"/>
</dbReference>
<gene>
    <name evidence="2" type="ORF">QTH91_14555</name>
</gene>
<dbReference type="Gene3D" id="1.20.144.10">
    <property type="entry name" value="Phosphatidic acid phosphatase type 2/haloperoxidase"/>
    <property type="match status" value="1"/>
</dbReference>
<dbReference type="Pfam" id="PF01569">
    <property type="entry name" value="PAP2"/>
    <property type="match status" value="1"/>
</dbReference>
<dbReference type="RefSeq" id="WP_286660823.1">
    <property type="nucleotide sequence ID" value="NZ_JASZYV010000003.1"/>
</dbReference>
<protein>
    <submittedName>
        <fullName evidence="2">Phosphatase PAP2 family protein</fullName>
    </submittedName>
</protein>
<name>A0ABT7NCQ2_9BURK</name>
<comment type="caution">
    <text evidence="2">The sequence shown here is derived from an EMBL/GenBank/DDBJ whole genome shotgun (WGS) entry which is preliminary data.</text>
</comment>
<sequence length="296" mass="32946">MTRWDPWVRGTLAVTELTRHLSYEPLGSDSYRLHYHHLEISTTPSAPLQILKHAVLMKMDRPTPDFFAKQLTHVQSWAELRDERAPEILAQIDNQFAFVGAVTGLNVSRKKWTMEWLLVAIQLTIEVELMFKHAFASYRPVDYSPQVQPIITTPGHSTYPMGHAAQAFATVVALMGLLKIPDSHPLRTQLVRQARRISINRVVAGVHFPIDAPAGQLLGETVGEYFLSMSGIPGKGCFFRSFGPSGSGDDDENDYLGDGPMLPQGGYVDVAPLALGPASRYLTKLQELARAEWDLP</sequence>
<accession>A0ABT7NCQ2</accession>
<keyword evidence="3" id="KW-1185">Reference proteome</keyword>
<evidence type="ECO:0000259" key="1">
    <source>
        <dbReference type="Pfam" id="PF01569"/>
    </source>
</evidence>
<dbReference type="InterPro" id="IPR000326">
    <property type="entry name" value="PAP2/HPO"/>
</dbReference>
<organism evidence="2 3">
    <name type="scientific">Variovorax dokdonensis</name>
    <dbReference type="NCBI Taxonomy" id="344883"/>
    <lineage>
        <taxon>Bacteria</taxon>
        <taxon>Pseudomonadati</taxon>
        <taxon>Pseudomonadota</taxon>
        <taxon>Betaproteobacteria</taxon>
        <taxon>Burkholderiales</taxon>
        <taxon>Comamonadaceae</taxon>
        <taxon>Variovorax</taxon>
    </lineage>
</organism>
<proteinExistence type="predicted"/>
<dbReference type="SUPFAM" id="SSF48317">
    <property type="entry name" value="Acid phosphatase/Vanadium-dependent haloperoxidase"/>
    <property type="match status" value="1"/>
</dbReference>
<feature type="domain" description="Phosphatidic acid phosphatase type 2/haloperoxidase" evidence="1">
    <location>
        <begin position="117"/>
        <end position="223"/>
    </location>
</feature>